<evidence type="ECO:0000256" key="4">
    <source>
        <dbReference type="ARBA" id="ARBA00022723"/>
    </source>
</evidence>
<gene>
    <name evidence="14" type="ORF">LIER_14042</name>
</gene>
<dbReference type="CDD" id="cd04216">
    <property type="entry name" value="Phytocyanin"/>
    <property type="match status" value="1"/>
</dbReference>
<keyword evidence="6" id="KW-0249">Electron transport</keyword>
<dbReference type="PANTHER" id="PTHR33021:SF533">
    <property type="entry name" value="PHYTOCYANIN DOMAIN-CONTAINING PROTEIN"/>
    <property type="match status" value="1"/>
</dbReference>
<organism evidence="14 15">
    <name type="scientific">Lithospermum erythrorhizon</name>
    <name type="common">Purple gromwell</name>
    <name type="synonym">Lithospermum officinale var. erythrorhizon</name>
    <dbReference type="NCBI Taxonomy" id="34254"/>
    <lineage>
        <taxon>Eukaryota</taxon>
        <taxon>Viridiplantae</taxon>
        <taxon>Streptophyta</taxon>
        <taxon>Embryophyta</taxon>
        <taxon>Tracheophyta</taxon>
        <taxon>Spermatophyta</taxon>
        <taxon>Magnoliopsida</taxon>
        <taxon>eudicotyledons</taxon>
        <taxon>Gunneridae</taxon>
        <taxon>Pentapetalae</taxon>
        <taxon>asterids</taxon>
        <taxon>lamiids</taxon>
        <taxon>Boraginales</taxon>
        <taxon>Boraginaceae</taxon>
        <taxon>Boraginoideae</taxon>
        <taxon>Lithospermeae</taxon>
        <taxon>Lithospermum</taxon>
    </lineage>
</organism>
<name>A0AAV3PZX2_LITER</name>
<evidence type="ECO:0000259" key="13">
    <source>
        <dbReference type="PROSITE" id="PS51485"/>
    </source>
</evidence>
<evidence type="ECO:0000313" key="15">
    <source>
        <dbReference type="Proteomes" id="UP001454036"/>
    </source>
</evidence>
<evidence type="ECO:0000256" key="12">
    <source>
        <dbReference type="SAM" id="SignalP"/>
    </source>
</evidence>
<evidence type="ECO:0000256" key="10">
    <source>
        <dbReference type="ARBA" id="ARBA00023157"/>
    </source>
</evidence>
<keyword evidence="3" id="KW-0812">Transmembrane</keyword>
<keyword evidence="7" id="KW-1133">Transmembrane helix</keyword>
<evidence type="ECO:0000256" key="9">
    <source>
        <dbReference type="ARBA" id="ARBA00023136"/>
    </source>
</evidence>
<dbReference type="Pfam" id="PF02298">
    <property type="entry name" value="Cu_bind_like"/>
    <property type="match status" value="1"/>
</dbReference>
<dbReference type="GO" id="GO:0009055">
    <property type="term" value="F:electron transfer activity"/>
    <property type="evidence" value="ECO:0007669"/>
    <property type="project" value="InterPro"/>
</dbReference>
<feature type="signal peptide" evidence="12">
    <location>
        <begin position="1"/>
        <end position="19"/>
    </location>
</feature>
<evidence type="ECO:0000256" key="3">
    <source>
        <dbReference type="ARBA" id="ARBA00022692"/>
    </source>
</evidence>
<keyword evidence="15" id="KW-1185">Reference proteome</keyword>
<evidence type="ECO:0000256" key="11">
    <source>
        <dbReference type="ARBA" id="ARBA00023180"/>
    </source>
</evidence>
<sequence length="171" mass="18170">MAFMNTFILLVAIVSIALAAPTLATDFVVGDESVWTLGLNYTAWAEGKQFYVGDKLIFNYKEGAHNVHKVDGAGFRECVAPLTSVALTSGNDVIPLATPGRKWYICGIGKHCADGNMKFLITVLPQMGPSPAPAPSPSTSTSSATYRVTGLQESFGLIIAAFGTFLMSFVV</sequence>
<dbReference type="GO" id="GO:0009610">
    <property type="term" value="P:response to symbiotic fungus"/>
    <property type="evidence" value="ECO:0007669"/>
    <property type="project" value="UniProtKB-ARBA"/>
</dbReference>
<evidence type="ECO:0000256" key="7">
    <source>
        <dbReference type="ARBA" id="ARBA00022989"/>
    </source>
</evidence>
<dbReference type="AlphaFoldDB" id="A0AAV3PZX2"/>
<evidence type="ECO:0000313" key="14">
    <source>
        <dbReference type="EMBL" id="GAA0156571.1"/>
    </source>
</evidence>
<keyword evidence="5 12" id="KW-0732">Signal</keyword>
<dbReference type="PROSITE" id="PS51485">
    <property type="entry name" value="PHYTOCYANIN"/>
    <property type="match status" value="1"/>
</dbReference>
<reference evidence="14 15" key="1">
    <citation type="submission" date="2024-01" db="EMBL/GenBank/DDBJ databases">
        <title>The complete chloroplast genome sequence of Lithospermum erythrorhizon: insights into the phylogenetic relationship among Boraginaceae species and the maternal lineages of purple gromwells.</title>
        <authorList>
            <person name="Okada T."/>
            <person name="Watanabe K."/>
        </authorList>
    </citation>
    <scope>NUCLEOTIDE SEQUENCE [LARGE SCALE GENOMIC DNA]</scope>
</reference>
<dbReference type="PANTHER" id="PTHR33021">
    <property type="entry name" value="BLUE COPPER PROTEIN"/>
    <property type="match status" value="1"/>
</dbReference>
<keyword evidence="11" id="KW-0325">Glycoprotein</keyword>
<comment type="caution">
    <text evidence="14">The sequence shown here is derived from an EMBL/GenBank/DDBJ whole genome shotgun (WGS) entry which is preliminary data.</text>
</comment>
<dbReference type="Proteomes" id="UP001454036">
    <property type="component" value="Unassembled WGS sequence"/>
</dbReference>
<evidence type="ECO:0000256" key="8">
    <source>
        <dbReference type="ARBA" id="ARBA00023008"/>
    </source>
</evidence>
<keyword evidence="2" id="KW-0813">Transport</keyword>
<dbReference type="InterPro" id="IPR003245">
    <property type="entry name" value="Phytocyanin_dom"/>
</dbReference>
<dbReference type="GO" id="GO:0046872">
    <property type="term" value="F:metal ion binding"/>
    <property type="evidence" value="ECO:0007669"/>
    <property type="project" value="UniProtKB-KW"/>
</dbReference>
<keyword evidence="4" id="KW-0479">Metal-binding</keyword>
<protein>
    <recommendedName>
        <fullName evidence="13">Phytocyanin domain-containing protein</fullName>
    </recommendedName>
</protein>
<keyword evidence="10" id="KW-1015">Disulfide bond</keyword>
<dbReference type="SUPFAM" id="SSF49503">
    <property type="entry name" value="Cupredoxins"/>
    <property type="match status" value="1"/>
</dbReference>
<feature type="chain" id="PRO_5043584861" description="Phytocyanin domain-containing protein" evidence="12">
    <location>
        <begin position="20"/>
        <end position="171"/>
    </location>
</feature>
<dbReference type="Gene3D" id="2.60.40.420">
    <property type="entry name" value="Cupredoxins - blue copper proteins"/>
    <property type="match status" value="1"/>
</dbReference>
<keyword evidence="9" id="KW-0472">Membrane</keyword>
<dbReference type="InterPro" id="IPR008972">
    <property type="entry name" value="Cupredoxin"/>
</dbReference>
<feature type="domain" description="Phytocyanin" evidence="13">
    <location>
        <begin position="25"/>
        <end position="125"/>
    </location>
</feature>
<dbReference type="FunFam" id="2.60.40.420:FF:000067">
    <property type="entry name" value="Cupredoxin superfamily protein"/>
    <property type="match status" value="1"/>
</dbReference>
<evidence type="ECO:0000256" key="6">
    <source>
        <dbReference type="ARBA" id="ARBA00022982"/>
    </source>
</evidence>
<comment type="subcellular location">
    <subcellularLocation>
        <location evidence="1">Membrane</location>
        <topology evidence="1">Single-pass type I membrane protein</topology>
    </subcellularLocation>
</comment>
<dbReference type="EMBL" id="BAABME010002900">
    <property type="protein sequence ID" value="GAA0156571.1"/>
    <property type="molecule type" value="Genomic_DNA"/>
</dbReference>
<dbReference type="InterPro" id="IPR039391">
    <property type="entry name" value="Phytocyanin-like"/>
</dbReference>
<dbReference type="GO" id="GO:0005886">
    <property type="term" value="C:plasma membrane"/>
    <property type="evidence" value="ECO:0007669"/>
    <property type="project" value="TreeGrafter"/>
</dbReference>
<keyword evidence="8" id="KW-0186">Copper</keyword>
<evidence type="ECO:0000256" key="1">
    <source>
        <dbReference type="ARBA" id="ARBA00004479"/>
    </source>
</evidence>
<evidence type="ECO:0000256" key="5">
    <source>
        <dbReference type="ARBA" id="ARBA00022729"/>
    </source>
</evidence>
<accession>A0AAV3PZX2</accession>
<proteinExistence type="predicted"/>
<evidence type="ECO:0000256" key="2">
    <source>
        <dbReference type="ARBA" id="ARBA00022448"/>
    </source>
</evidence>